<proteinExistence type="predicted"/>
<dbReference type="OrthoDB" id="84419at2759"/>
<organism evidence="1">
    <name type="scientific">Aphanomyces astaci</name>
    <name type="common">Crayfish plague agent</name>
    <dbReference type="NCBI Taxonomy" id="112090"/>
    <lineage>
        <taxon>Eukaryota</taxon>
        <taxon>Sar</taxon>
        <taxon>Stramenopiles</taxon>
        <taxon>Oomycota</taxon>
        <taxon>Saprolegniomycetes</taxon>
        <taxon>Saprolegniales</taxon>
        <taxon>Verrucalvaceae</taxon>
        <taxon>Aphanomyces</taxon>
    </lineage>
</organism>
<dbReference type="EMBL" id="KI913123">
    <property type="protein sequence ID" value="ETV82027.1"/>
    <property type="molecule type" value="Genomic_DNA"/>
</dbReference>
<gene>
    <name evidence="1" type="ORF">H257_05553</name>
</gene>
<dbReference type="VEuPathDB" id="FungiDB:H257_05553"/>
<dbReference type="GeneID" id="20807549"/>
<accession>W4GQP9</accession>
<name>W4GQP9_APHAT</name>
<evidence type="ECO:0000313" key="1">
    <source>
        <dbReference type="EMBL" id="ETV82027.1"/>
    </source>
</evidence>
<protein>
    <submittedName>
        <fullName evidence="1">Uncharacterized protein</fullName>
    </submittedName>
</protein>
<dbReference type="RefSeq" id="XP_009828764.1">
    <property type="nucleotide sequence ID" value="XM_009830462.1"/>
</dbReference>
<dbReference type="AlphaFoldDB" id="W4GQP9"/>
<sequence length="71" mass="7708">MATGQLTKSLNEDAVMSSLLHDNQSTVDGAILMDVIKCERDLKNRVVRWGASRTACTSMAIQQVRTPGSIS</sequence>
<reference evidence="1" key="1">
    <citation type="submission" date="2013-12" db="EMBL/GenBank/DDBJ databases">
        <title>The Genome Sequence of Aphanomyces astaci APO3.</title>
        <authorList>
            <consortium name="The Broad Institute Genomics Platform"/>
            <person name="Russ C."/>
            <person name="Tyler B."/>
            <person name="van West P."/>
            <person name="Dieguez-Uribeondo J."/>
            <person name="Young S.K."/>
            <person name="Zeng Q."/>
            <person name="Gargeya S."/>
            <person name="Fitzgerald M."/>
            <person name="Abouelleil A."/>
            <person name="Alvarado L."/>
            <person name="Chapman S.B."/>
            <person name="Gainer-Dewar J."/>
            <person name="Goldberg J."/>
            <person name="Griggs A."/>
            <person name="Gujja S."/>
            <person name="Hansen M."/>
            <person name="Howarth C."/>
            <person name="Imamovic A."/>
            <person name="Ireland A."/>
            <person name="Larimer J."/>
            <person name="McCowan C."/>
            <person name="Murphy C."/>
            <person name="Pearson M."/>
            <person name="Poon T.W."/>
            <person name="Priest M."/>
            <person name="Roberts A."/>
            <person name="Saif S."/>
            <person name="Shea T."/>
            <person name="Sykes S."/>
            <person name="Wortman J."/>
            <person name="Nusbaum C."/>
            <person name="Birren B."/>
        </authorList>
    </citation>
    <scope>NUCLEOTIDE SEQUENCE [LARGE SCALE GENOMIC DNA]</scope>
    <source>
        <strain evidence="1">APO3</strain>
    </source>
</reference>